<dbReference type="EMBL" id="JANJQO010000043">
    <property type="protein sequence ID" value="KAJ2983117.1"/>
    <property type="molecule type" value="Genomic_DNA"/>
</dbReference>
<evidence type="ECO:0000313" key="1">
    <source>
        <dbReference type="EMBL" id="KAJ2983117.1"/>
    </source>
</evidence>
<proteinExistence type="predicted"/>
<sequence length="154" mass="15937">MKFSSHLFLTGSLAALGHCAPPTPVSEPAVASTVALEPEAASTVRITGYSSKGCGGNSVFQLESIKGQPQMPCGNHNAPGSNNGCYEWDGVTSIGLETTTGVKLTVSAFAKPGCTGTYQSIGIDMDKSIESCTNLNINGASAWSSYYFYYGCGS</sequence>
<organism evidence="1 2">
    <name type="scientific">Zarea fungicola</name>
    <dbReference type="NCBI Taxonomy" id="93591"/>
    <lineage>
        <taxon>Eukaryota</taxon>
        <taxon>Fungi</taxon>
        <taxon>Dikarya</taxon>
        <taxon>Ascomycota</taxon>
        <taxon>Pezizomycotina</taxon>
        <taxon>Sordariomycetes</taxon>
        <taxon>Hypocreomycetidae</taxon>
        <taxon>Hypocreales</taxon>
        <taxon>Cordycipitaceae</taxon>
        <taxon>Zarea</taxon>
    </lineage>
</organism>
<gene>
    <name evidence="1" type="ORF">NQ176_g936</name>
</gene>
<accession>A0ACC1NW24</accession>
<protein>
    <submittedName>
        <fullName evidence="1">Uncharacterized protein</fullName>
    </submittedName>
</protein>
<dbReference type="Proteomes" id="UP001143910">
    <property type="component" value="Unassembled WGS sequence"/>
</dbReference>
<name>A0ACC1NW24_9HYPO</name>
<keyword evidence="2" id="KW-1185">Reference proteome</keyword>
<comment type="caution">
    <text evidence="1">The sequence shown here is derived from an EMBL/GenBank/DDBJ whole genome shotgun (WGS) entry which is preliminary data.</text>
</comment>
<evidence type="ECO:0000313" key="2">
    <source>
        <dbReference type="Proteomes" id="UP001143910"/>
    </source>
</evidence>
<reference evidence="1" key="1">
    <citation type="submission" date="2022-08" db="EMBL/GenBank/DDBJ databases">
        <title>Genome Sequence of Lecanicillium fungicola.</title>
        <authorList>
            <person name="Buettner E."/>
        </authorList>
    </citation>
    <scope>NUCLEOTIDE SEQUENCE</scope>
    <source>
        <strain evidence="1">Babe33</strain>
    </source>
</reference>